<dbReference type="PANTHER" id="PTHR43297:SF2">
    <property type="entry name" value="DIPEPTIDE TRANSPORT ATP-BINDING PROTEIN DPPD"/>
    <property type="match status" value="1"/>
</dbReference>
<organism evidence="10 11">
    <name type="scientific">Caballeronia udeis</name>
    <dbReference type="NCBI Taxonomy" id="1232866"/>
    <lineage>
        <taxon>Bacteria</taxon>
        <taxon>Pseudomonadati</taxon>
        <taxon>Pseudomonadota</taxon>
        <taxon>Betaproteobacteria</taxon>
        <taxon>Burkholderiales</taxon>
        <taxon>Burkholderiaceae</taxon>
        <taxon>Caballeronia</taxon>
    </lineage>
</organism>
<keyword evidence="11" id="KW-1185">Reference proteome</keyword>
<dbReference type="Gene3D" id="3.40.50.300">
    <property type="entry name" value="P-loop containing nucleotide triphosphate hydrolases"/>
    <property type="match status" value="1"/>
</dbReference>
<dbReference type="CDD" id="cd03257">
    <property type="entry name" value="ABC_NikE_OppD_transporters"/>
    <property type="match status" value="1"/>
</dbReference>
<evidence type="ECO:0000256" key="1">
    <source>
        <dbReference type="ARBA" id="ARBA00004417"/>
    </source>
</evidence>
<dbReference type="PANTHER" id="PTHR43297">
    <property type="entry name" value="OLIGOPEPTIDE TRANSPORT ATP-BINDING PROTEIN APPD"/>
    <property type="match status" value="1"/>
</dbReference>
<reference evidence="10 11" key="1">
    <citation type="submission" date="2024-10" db="EMBL/GenBank/DDBJ databases">
        <authorList>
            <person name="Deangelis K."/>
            <person name="Huntemann M."/>
            <person name="Clum A."/>
            <person name="Wang J."/>
            <person name="Palaniappan K."/>
            <person name="Ritter S."/>
            <person name="Chen I.-M."/>
            <person name="Stamatis D."/>
            <person name="Reddy T."/>
            <person name="O'Malley R."/>
            <person name="Daum C."/>
            <person name="Ng V."/>
            <person name="Ivanova N."/>
            <person name="Kyrpides N."/>
            <person name="Woyke T."/>
        </authorList>
    </citation>
    <scope>NUCLEOTIDE SEQUENCE [LARGE SCALE GENOMIC DNA]</scope>
    <source>
        <strain evidence="10 11">GAS97</strain>
    </source>
</reference>
<dbReference type="GO" id="GO:0005524">
    <property type="term" value="F:ATP binding"/>
    <property type="evidence" value="ECO:0007669"/>
    <property type="project" value="UniProtKB-KW"/>
</dbReference>
<evidence type="ECO:0000256" key="7">
    <source>
        <dbReference type="ARBA" id="ARBA00022840"/>
    </source>
</evidence>
<evidence type="ECO:0000313" key="11">
    <source>
        <dbReference type="Proteomes" id="UP001620514"/>
    </source>
</evidence>
<evidence type="ECO:0000256" key="3">
    <source>
        <dbReference type="ARBA" id="ARBA00022448"/>
    </source>
</evidence>
<gene>
    <name evidence="10" type="ORF">ABH943_007909</name>
</gene>
<dbReference type="Proteomes" id="UP001620514">
    <property type="component" value="Unassembled WGS sequence"/>
</dbReference>
<accession>A0ABW8MVW6</accession>
<dbReference type="InterPro" id="IPR013563">
    <property type="entry name" value="Oligopep_ABC_C"/>
</dbReference>
<protein>
    <submittedName>
        <fullName evidence="10">Peptide/nickel transport system ATP-binding protein</fullName>
    </submittedName>
</protein>
<dbReference type="NCBIfam" id="TIGR01727">
    <property type="entry name" value="oligo_HPY"/>
    <property type="match status" value="1"/>
</dbReference>
<comment type="similarity">
    <text evidence="2">Belongs to the ABC transporter superfamily.</text>
</comment>
<evidence type="ECO:0000313" key="10">
    <source>
        <dbReference type="EMBL" id="MFK4447870.1"/>
    </source>
</evidence>
<dbReference type="SUPFAM" id="SSF52540">
    <property type="entry name" value="P-loop containing nucleoside triphosphate hydrolases"/>
    <property type="match status" value="1"/>
</dbReference>
<evidence type="ECO:0000259" key="9">
    <source>
        <dbReference type="PROSITE" id="PS50893"/>
    </source>
</evidence>
<dbReference type="EMBL" id="JBIYDN010000039">
    <property type="protein sequence ID" value="MFK4447870.1"/>
    <property type="molecule type" value="Genomic_DNA"/>
</dbReference>
<comment type="caution">
    <text evidence="10">The sequence shown here is derived from an EMBL/GenBank/DDBJ whole genome shotgun (WGS) entry which is preliminary data.</text>
</comment>
<proteinExistence type="inferred from homology"/>
<keyword evidence="6" id="KW-0547">Nucleotide-binding</keyword>
<dbReference type="PROSITE" id="PS00211">
    <property type="entry name" value="ABC_TRANSPORTER_1"/>
    <property type="match status" value="1"/>
</dbReference>
<dbReference type="InterPro" id="IPR050388">
    <property type="entry name" value="ABC_Ni/Peptide_Import"/>
</dbReference>
<keyword evidence="4" id="KW-1003">Cell membrane</keyword>
<evidence type="ECO:0000256" key="6">
    <source>
        <dbReference type="ARBA" id="ARBA00022741"/>
    </source>
</evidence>
<sequence>MHSMSYDGLRLPVAGAGERAAHAQAQVQVGKPALLKVRDLQVETLRAGKVTPLVRGVSFEVGRGEILGIVGESGAGKSMTGSAVSGLLEPPLRMSGGSIELDGLRIDTLPEKRMRKIRGKRIGFIFQDPSTSLNPVFTIGRQLIETIQLHHPLSTIDARARAVQLLTQVGITAPGERLDRHAHEFSGGMRQRVVIALALAGDPELVIADEPTTALDVSVQAQIMKLLKSLQRERGLSMMLVTHDIGVIAEAADRVVVMYAGRIVEAGPTQALLDQPNHPYTRGLITSVPQIGSRLRRLPQIEGSMPRPDAIGDGCAFADRCPSVMQRCRSTQPPLLERAGRETACWLCNEAER</sequence>
<dbReference type="InterPro" id="IPR027417">
    <property type="entry name" value="P-loop_NTPase"/>
</dbReference>
<evidence type="ECO:0000256" key="4">
    <source>
        <dbReference type="ARBA" id="ARBA00022475"/>
    </source>
</evidence>
<dbReference type="PROSITE" id="PS50893">
    <property type="entry name" value="ABC_TRANSPORTER_2"/>
    <property type="match status" value="1"/>
</dbReference>
<comment type="subcellular location">
    <subcellularLocation>
        <location evidence="1">Cell inner membrane</location>
        <topology evidence="1">Peripheral membrane protein</topology>
    </subcellularLocation>
</comment>
<keyword evidence="3" id="KW-0813">Transport</keyword>
<dbReference type="Pfam" id="PF08352">
    <property type="entry name" value="oligo_HPY"/>
    <property type="match status" value="1"/>
</dbReference>
<name>A0ABW8MVW6_9BURK</name>
<evidence type="ECO:0000256" key="2">
    <source>
        <dbReference type="ARBA" id="ARBA00005417"/>
    </source>
</evidence>
<dbReference type="RefSeq" id="WP_404613764.1">
    <property type="nucleotide sequence ID" value="NZ_JBIYDN010000039.1"/>
</dbReference>
<dbReference type="Pfam" id="PF00005">
    <property type="entry name" value="ABC_tran"/>
    <property type="match status" value="1"/>
</dbReference>
<reference evidence="10 11" key="2">
    <citation type="submission" date="2024-11" db="EMBL/GenBank/DDBJ databases">
        <title>Using genomics to understand microbial adaptation to soil warming.</title>
        <authorList>
            <person name="Deangelis K.M. PhD."/>
        </authorList>
    </citation>
    <scope>NUCLEOTIDE SEQUENCE [LARGE SCALE GENOMIC DNA]</scope>
    <source>
        <strain evidence="10 11">GAS97</strain>
    </source>
</reference>
<keyword evidence="7 10" id="KW-0067">ATP-binding</keyword>
<evidence type="ECO:0000256" key="8">
    <source>
        <dbReference type="ARBA" id="ARBA00023136"/>
    </source>
</evidence>
<keyword evidence="8" id="KW-0472">Membrane</keyword>
<dbReference type="InterPro" id="IPR017871">
    <property type="entry name" value="ABC_transporter-like_CS"/>
</dbReference>
<dbReference type="InterPro" id="IPR003439">
    <property type="entry name" value="ABC_transporter-like_ATP-bd"/>
</dbReference>
<feature type="domain" description="ABC transporter" evidence="9">
    <location>
        <begin position="35"/>
        <end position="285"/>
    </location>
</feature>
<evidence type="ECO:0000256" key="5">
    <source>
        <dbReference type="ARBA" id="ARBA00022519"/>
    </source>
</evidence>
<dbReference type="SMART" id="SM00382">
    <property type="entry name" value="AAA"/>
    <property type="match status" value="1"/>
</dbReference>
<keyword evidence="5" id="KW-0997">Cell inner membrane</keyword>
<dbReference type="InterPro" id="IPR003593">
    <property type="entry name" value="AAA+_ATPase"/>
</dbReference>